<reference evidence="4" key="1">
    <citation type="submission" date="2019-10" db="EMBL/GenBank/DDBJ databases">
        <authorList>
            <person name="Zhang R."/>
            <person name="Pan Y."/>
            <person name="Wang J."/>
            <person name="Ma R."/>
            <person name="Yu S."/>
        </authorList>
    </citation>
    <scope>NUCLEOTIDE SEQUENCE</scope>
    <source>
        <strain evidence="4">LA-IB0</strain>
        <tissue evidence="4">Leaf</tissue>
    </source>
</reference>
<evidence type="ECO:0000256" key="2">
    <source>
        <dbReference type="ARBA" id="ARBA00022833"/>
    </source>
</evidence>
<dbReference type="Proteomes" id="UP000826271">
    <property type="component" value="Unassembled WGS sequence"/>
</dbReference>
<dbReference type="GO" id="GO:0046872">
    <property type="term" value="F:metal ion binding"/>
    <property type="evidence" value="ECO:0007669"/>
    <property type="project" value="UniProtKB-KW"/>
</dbReference>
<dbReference type="InterPro" id="IPR011032">
    <property type="entry name" value="GroES-like_sf"/>
</dbReference>
<dbReference type="Gene3D" id="3.40.50.720">
    <property type="entry name" value="NAD(P)-binding Rossmann-like Domain"/>
    <property type="match status" value="1"/>
</dbReference>
<evidence type="ECO:0000313" key="5">
    <source>
        <dbReference type="Proteomes" id="UP000826271"/>
    </source>
</evidence>
<keyword evidence="5" id="KW-1185">Reference proteome</keyword>
<dbReference type="InterPro" id="IPR047109">
    <property type="entry name" value="CAD-like"/>
</dbReference>
<sequence>MASTFINHEIAGLVTEVGSKVRKEKVGDGGYSDIIVCGEHFIICWPEHMPLDAGCPLLCAGITTYSPMKYFGLDKPGIHLGVVGLGGLRLQRTPWMGYWTGNYHLA</sequence>
<gene>
    <name evidence="4" type="ORF">BUALT_Bualt03G0152300</name>
</gene>
<dbReference type="SUPFAM" id="SSF50129">
    <property type="entry name" value="GroES-like"/>
    <property type="match status" value="1"/>
</dbReference>
<dbReference type="EMBL" id="WHWC01000003">
    <property type="protein sequence ID" value="KAG8386473.1"/>
    <property type="molecule type" value="Genomic_DNA"/>
</dbReference>
<organism evidence="4 5">
    <name type="scientific">Buddleja alternifolia</name>
    <dbReference type="NCBI Taxonomy" id="168488"/>
    <lineage>
        <taxon>Eukaryota</taxon>
        <taxon>Viridiplantae</taxon>
        <taxon>Streptophyta</taxon>
        <taxon>Embryophyta</taxon>
        <taxon>Tracheophyta</taxon>
        <taxon>Spermatophyta</taxon>
        <taxon>Magnoliopsida</taxon>
        <taxon>eudicotyledons</taxon>
        <taxon>Gunneridae</taxon>
        <taxon>Pentapetalae</taxon>
        <taxon>asterids</taxon>
        <taxon>lamiids</taxon>
        <taxon>Lamiales</taxon>
        <taxon>Scrophulariaceae</taxon>
        <taxon>Buddlejeae</taxon>
        <taxon>Buddleja</taxon>
    </lineage>
</organism>
<dbReference type="PANTHER" id="PTHR42683">
    <property type="entry name" value="ALDEHYDE REDUCTASE"/>
    <property type="match status" value="1"/>
</dbReference>
<protein>
    <submittedName>
        <fullName evidence="4">Uncharacterized protein</fullName>
    </submittedName>
</protein>
<dbReference type="Gene3D" id="3.90.180.10">
    <property type="entry name" value="Medium-chain alcohol dehydrogenases, catalytic domain"/>
    <property type="match status" value="1"/>
</dbReference>
<dbReference type="AlphaFoldDB" id="A0AAV6XW71"/>
<keyword evidence="1" id="KW-0479">Metal-binding</keyword>
<dbReference type="GO" id="GO:0016616">
    <property type="term" value="F:oxidoreductase activity, acting on the CH-OH group of donors, NAD or NADP as acceptor"/>
    <property type="evidence" value="ECO:0007669"/>
    <property type="project" value="InterPro"/>
</dbReference>
<evidence type="ECO:0000256" key="1">
    <source>
        <dbReference type="ARBA" id="ARBA00022723"/>
    </source>
</evidence>
<keyword evidence="2" id="KW-0862">Zinc</keyword>
<name>A0AAV6XW71_9LAMI</name>
<accession>A0AAV6XW71</accession>
<proteinExistence type="predicted"/>
<evidence type="ECO:0000313" key="4">
    <source>
        <dbReference type="EMBL" id="KAG8386473.1"/>
    </source>
</evidence>
<comment type="caution">
    <text evidence="4">The sequence shown here is derived from an EMBL/GenBank/DDBJ whole genome shotgun (WGS) entry which is preliminary data.</text>
</comment>
<keyword evidence="3" id="KW-0560">Oxidoreductase</keyword>
<evidence type="ECO:0000256" key="3">
    <source>
        <dbReference type="ARBA" id="ARBA00023002"/>
    </source>
</evidence>